<evidence type="ECO:0000313" key="2">
    <source>
        <dbReference type="EMBL" id="REH28665.1"/>
    </source>
</evidence>
<gene>
    <name evidence="2" type="ORF">BCF44_126107</name>
</gene>
<reference evidence="2 3" key="1">
    <citation type="submission" date="2018-08" db="EMBL/GenBank/DDBJ databases">
        <title>Genomic Encyclopedia of Archaeal and Bacterial Type Strains, Phase II (KMG-II): from individual species to whole genera.</title>
        <authorList>
            <person name="Goeker M."/>
        </authorList>
    </citation>
    <scope>NUCLEOTIDE SEQUENCE [LARGE SCALE GENOMIC DNA]</scope>
    <source>
        <strain evidence="2 3">DSM 45791</strain>
    </source>
</reference>
<proteinExistence type="predicted"/>
<keyword evidence="3" id="KW-1185">Reference proteome</keyword>
<dbReference type="EMBL" id="QUNO01000026">
    <property type="protein sequence ID" value="REH28665.1"/>
    <property type="molecule type" value="Genomic_DNA"/>
</dbReference>
<organism evidence="2 3">
    <name type="scientific">Kutzneria buriramensis</name>
    <dbReference type="NCBI Taxonomy" id="1045776"/>
    <lineage>
        <taxon>Bacteria</taxon>
        <taxon>Bacillati</taxon>
        <taxon>Actinomycetota</taxon>
        <taxon>Actinomycetes</taxon>
        <taxon>Pseudonocardiales</taxon>
        <taxon>Pseudonocardiaceae</taxon>
        <taxon>Kutzneria</taxon>
    </lineage>
</organism>
<evidence type="ECO:0000256" key="1">
    <source>
        <dbReference type="SAM" id="MobiDB-lite"/>
    </source>
</evidence>
<accession>A0A3E0GX15</accession>
<dbReference type="AlphaFoldDB" id="A0A3E0GX15"/>
<dbReference type="Proteomes" id="UP000256269">
    <property type="component" value="Unassembled WGS sequence"/>
</dbReference>
<evidence type="ECO:0000313" key="3">
    <source>
        <dbReference type="Proteomes" id="UP000256269"/>
    </source>
</evidence>
<feature type="compositionally biased region" description="Basic and acidic residues" evidence="1">
    <location>
        <begin position="1"/>
        <end position="15"/>
    </location>
</feature>
<sequence>MRNANDRTRPDGPRRDRPRRTARASRQSSNSHFRPTAVWRFHDADLFPGTDLPGWFGRAIVSLVARYTQPGERVLLNTVGGSSLDSDRDVAPYVKLADMRWAIVRLGRRVRVVELAANPVEHVESEVRPELNDGFALAITAVSGMRSHRLRGVSWSRLLTVGGRLAVISSGQPVAGGRAPVTAITSTVRDNGLAWLEHIAVENQSGDSSAAGRVCGPFHVRTVHHDVLVFGCTRGEASDECA</sequence>
<protein>
    <submittedName>
        <fullName evidence="2">Uncharacterized protein</fullName>
    </submittedName>
</protein>
<feature type="region of interest" description="Disordered" evidence="1">
    <location>
        <begin position="1"/>
        <end position="31"/>
    </location>
</feature>
<name>A0A3E0GX15_9PSEU</name>
<comment type="caution">
    <text evidence="2">The sequence shown here is derived from an EMBL/GenBank/DDBJ whole genome shotgun (WGS) entry which is preliminary data.</text>
</comment>